<dbReference type="Pfam" id="PF08843">
    <property type="entry name" value="AbiEii"/>
    <property type="match status" value="1"/>
</dbReference>
<name>A0A8S5RTB7_9CAUD</name>
<reference evidence="1" key="1">
    <citation type="journal article" date="2021" name="Proc. Natl. Acad. Sci. U.S.A.">
        <title>A Catalog of Tens of Thousands of Viruses from Human Metagenomes Reveals Hidden Associations with Chronic Diseases.</title>
        <authorList>
            <person name="Tisza M.J."/>
            <person name="Buck C.B."/>
        </authorList>
    </citation>
    <scope>NUCLEOTIDE SEQUENCE</scope>
    <source>
        <strain evidence="1">Ct7CH26</strain>
    </source>
</reference>
<evidence type="ECO:0000313" key="1">
    <source>
        <dbReference type="EMBL" id="DAE92412.1"/>
    </source>
</evidence>
<organism evidence="1">
    <name type="scientific">Myoviridae sp. ct7CH26</name>
    <dbReference type="NCBI Taxonomy" id="2827604"/>
    <lineage>
        <taxon>Viruses</taxon>
        <taxon>Duplodnaviria</taxon>
        <taxon>Heunggongvirae</taxon>
        <taxon>Uroviricota</taxon>
        <taxon>Caudoviricetes</taxon>
    </lineage>
</organism>
<dbReference type="InterPro" id="IPR014942">
    <property type="entry name" value="AbiEii"/>
</dbReference>
<accession>A0A8S5RTB7</accession>
<protein>
    <submittedName>
        <fullName evidence="1">Nucleotidyltransferase</fullName>
    </submittedName>
</protein>
<sequence length="217" mass="25009">MKHKALQYHTVKPILRSSLEHLMTLEAFAPFRLVGGTSLSLRYGHRMSDDIDLFTDAEYRSLDFHKLQDILRKEFPYCQGDCGEIVGFGASYIIGQSREESVKLDLFYTDDFIRPAEQHDTIRMASVDDIVAMKMDVIARGGRKKDFWDLHLLHNAYSIEQLLALYAARYPYGASREECLAGLTDFTKADGDPDPVCLENKIWQLIKLDFTDWVKQF</sequence>
<proteinExistence type="predicted"/>
<dbReference type="EMBL" id="BK057800">
    <property type="protein sequence ID" value="DAE92412.1"/>
    <property type="molecule type" value="Genomic_DNA"/>
</dbReference>